<name>A0A9X0U4L0_9BACT</name>
<dbReference type="AlphaFoldDB" id="A0A9X0U4L0"/>
<gene>
    <name evidence="2" type="ORF">HDF14_003056</name>
</gene>
<keyword evidence="1" id="KW-1133">Transmembrane helix</keyword>
<reference evidence="2 3" key="1">
    <citation type="submission" date="2020-08" db="EMBL/GenBank/DDBJ databases">
        <title>Genomic Encyclopedia of Type Strains, Phase IV (KMG-V): Genome sequencing to study the core and pangenomes of soil and plant-associated prokaryotes.</title>
        <authorList>
            <person name="Whitman W."/>
        </authorList>
    </citation>
    <scope>NUCLEOTIDE SEQUENCE [LARGE SCALE GENOMIC DNA]</scope>
    <source>
        <strain evidence="2 3">X5P2</strain>
    </source>
</reference>
<evidence type="ECO:0000256" key="1">
    <source>
        <dbReference type="SAM" id="Phobius"/>
    </source>
</evidence>
<protein>
    <submittedName>
        <fullName evidence="2">Uncharacterized protein</fullName>
    </submittedName>
</protein>
<sequence length="126" mass="14684">MEVPDLFVIFELLVNLLFYIPTAYEVILMRTRGIYVAIMCLFFSVGAYPQAQVLYCNTAQNTSCEQANAGGQWTLYNPYTYRIVVHLTRFVNNGLKQIHILKTKPSMERRLNFYFVKTANRQSTIR</sequence>
<keyword evidence="3" id="KW-1185">Reference proteome</keyword>
<evidence type="ECO:0000313" key="2">
    <source>
        <dbReference type="EMBL" id="MBB5329438.1"/>
    </source>
</evidence>
<accession>A0A9X0U4L0</accession>
<organism evidence="2 3">
    <name type="scientific">Tunturiibacter gelidiferens</name>
    <dbReference type="NCBI Taxonomy" id="3069689"/>
    <lineage>
        <taxon>Bacteria</taxon>
        <taxon>Pseudomonadati</taxon>
        <taxon>Acidobacteriota</taxon>
        <taxon>Terriglobia</taxon>
        <taxon>Terriglobales</taxon>
        <taxon>Acidobacteriaceae</taxon>
        <taxon>Tunturiibacter</taxon>
    </lineage>
</organism>
<proteinExistence type="predicted"/>
<dbReference type="Proteomes" id="UP000535182">
    <property type="component" value="Unassembled WGS sequence"/>
</dbReference>
<comment type="caution">
    <text evidence="2">The sequence shown here is derived from an EMBL/GenBank/DDBJ whole genome shotgun (WGS) entry which is preliminary data.</text>
</comment>
<keyword evidence="1" id="KW-0812">Transmembrane</keyword>
<feature type="transmembrane region" description="Helical" evidence="1">
    <location>
        <begin position="34"/>
        <end position="55"/>
    </location>
</feature>
<dbReference type="EMBL" id="JACHEB010000006">
    <property type="protein sequence ID" value="MBB5329438.1"/>
    <property type="molecule type" value="Genomic_DNA"/>
</dbReference>
<keyword evidence="1" id="KW-0472">Membrane</keyword>
<feature type="transmembrane region" description="Helical" evidence="1">
    <location>
        <begin position="6"/>
        <end position="27"/>
    </location>
</feature>
<evidence type="ECO:0000313" key="3">
    <source>
        <dbReference type="Proteomes" id="UP000535182"/>
    </source>
</evidence>